<feature type="non-terminal residue" evidence="2">
    <location>
        <position position="151"/>
    </location>
</feature>
<dbReference type="Proteomes" id="UP000188318">
    <property type="component" value="Unassembled WGS sequence"/>
</dbReference>
<feature type="signal peptide" evidence="1">
    <location>
        <begin position="1"/>
        <end position="25"/>
    </location>
</feature>
<evidence type="ECO:0008006" key="4">
    <source>
        <dbReference type="Google" id="ProtNLM"/>
    </source>
</evidence>
<gene>
    <name evidence="2" type="ORF">ASPCADRAFT_207578</name>
</gene>
<dbReference type="AlphaFoldDB" id="A0A1R3RP15"/>
<accession>A0A1R3RP15</accession>
<sequence length="151" mass="15957">MSNLSAVVALLAIGAVASHVAETAARVTRLLTATKPTTIATALGAIPSDVADPTTLVALLATGRSTGTVTLGRACLAFTRDVAHTTTAVARLLLRCYSAFAADMSLPCNVALVRLEQSSWKSREYVQLRQASQGKTARKADKELQWEMGTR</sequence>
<evidence type="ECO:0000256" key="1">
    <source>
        <dbReference type="SAM" id="SignalP"/>
    </source>
</evidence>
<organism evidence="2 3">
    <name type="scientific">Aspergillus carbonarius (strain ITEM 5010)</name>
    <dbReference type="NCBI Taxonomy" id="602072"/>
    <lineage>
        <taxon>Eukaryota</taxon>
        <taxon>Fungi</taxon>
        <taxon>Dikarya</taxon>
        <taxon>Ascomycota</taxon>
        <taxon>Pezizomycotina</taxon>
        <taxon>Eurotiomycetes</taxon>
        <taxon>Eurotiomycetidae</taxon>
        <taxon>Eurotiales</taxon>
        <taxon>Aspergillaceae</taxon>
        <taxon>Aspergillus</taxon>
        <taxon>Aspergillus subgen. Circumdati</taxon>
    </lineage>
</organism>
<feature type="chain" id="PRO_5012300348" description="Fungal N-terminal domain-containing protein" evidence="1">
    <location>
        <begin position="26"/>
        <end position="151"/>
    </location>
</feature>
<proteinExistence type="predicted"/>
<dbReference type="VEuPathDB" id="FungiDB:ASPCADRAFT_207578"/>
<evidence type="ECO:0000313" key="3">
    <source>
        <dbReference type="Proteomes" id="UP000188318"/>
    </source>
</evidence>
<keyword evidence="3" id="KW-1185">Reference proteome</keyword>
<keyword evidence="1" id="KW-0732">Signal</keyword>
<protein>
    <recommendedName>
        <fullName evidence="4">Fungal N-terminal domain-containing protein</fullName>
    </recommendedName>
</protein>
<evidence type="ECO:0000313" key="2">
    <source>
        <dbReference type="EMBL" id="OOF96209.1"/>
    </source>
</evidence>
<reference evidence="3" key="1">
    <citation type="journal article" date="2017" name="Genome Biol.">
        <title>Comparative genomics reveals high biological diversity and specific adaptations in the industrially and medically important fungal genus Aspergillus.</title>
        <authorList>
            <person name="de Vries R.P."/>
            <person name="Riley R."/>
            <person name="Wiebenga A."/>
            <person name="Aguilar-Osorio G."/>
            <person name="Amillis S."/>
            <person name="Uchima C.A."/>
            <person name="Anderluh G."/>
            <person name="Asadollahi M."/>
            <person name="Askin M."/>
            <person name="Barry K."/>
            <person name="Battaglia E."/>
            <person name="Bayram O."/>
            <person name="Benocci T."/>
            <person name="Braus-Stromeyer S.A."/>
            <person name="Caldana C."/>
            <person name="Canovas D."/>
            <person name="Cerqueira G.C."/>
            <person name="Chen F."/>
            <person name="Chen W."/>
            <person name="Choi C."/>
            <person name="Clum A."/>
            <person name="Dos Santos R.A."/>
            <person name="Damasio A.R."/>
            <person name="Diallinas G."/>
            <person name="Emri T."/>
            <person name="Fekete E."/>
            <person name="Flipphi M."/>
            <person name="Freyberg S."/>
            <person name="Gallo A."/>
            <person name="Gournas C."/>
            <person name="Habgood R."/>
            <person name="Hainaut M."/>
            <person name="Harispe M.L."/>
            <person name="Henrissat B."/>
            <person name="Hilden K.S."/>
            <person name="Hope R."/>
            <person name="Hossain A."/>
            <person name="Karabika E."/>
            <person name="Karaffa L."/>
            <person name="Karanyi Z."/>
            <person name="Krasevec N."/>
            <person name="Kuo A."/>
            <person name="Kusch H."/>
            <person name="LaButti K."/>
            <person name="Lagendijk E.L."/>
            <person name="Lapidus A."/>
            <person name="Levasseur A."/>
            <person name="Lindquist E."/>
            <person name="Lipzen A."/>
            <person name="Logrieco A.F."/>
            <person name="MacCabe A."/>
            <person name="Maekelae M.R."/>
            <person name="Malavazi I."/>
            <person name="Melin P."/>
            <person name="Meyer V."/>
            <person name="Mielnichuk N."/>
            <person name="Miskei M."/>
            <person name="Molnar A.P."/>
            <person name="Mule G."/>
            <person name="Ngan C.Y."/>
            <person name="Orejas M."/>
            <person name="Orosz E."/>
            <person name="Ouedraogo J.P."/>
            <person name="Overkamp K.M."/>
            <person name="Park H.-S."/>
            <person name="Perrone G."/>
            <person name="Piumi F."/>
            <person name="Punt P.J."/>
            <person name="Ram A.F."/>
            <person name="Ramon A."/>
            <person name="Rauscher S."/>
            <person name="Record E."/>
            <person name="Riano-Pachon D.M."/>
            <person name="Robert V."/>
            <person name="Roehrig J."/>
            <person name="Ruller R."/>
            <person name="Salamov A."/>
            <person name="Salih N.S."/>
            <person name="Samson R.A."/>
            <person name="Sandor E."/>
            <person name="Sanguinetti M."/>
            <person name="Schuetze T."/>
            <person name="Sepcic K."/>
            <person name="Shelest E."/>
            <person name="Sherlock G."/>
            <person name="Sophianopoulou V."/>
            <person name="Squina F.M."/>
            <person name="Sun H."/>
            <person name="Susca A."/>
            <person name="Todd R.B."/>
            <person name="Tsang A."/>
            <person name="Unkles S.E."/>
            <person name="van de Wiele N."/>
            <person name="van Rossen-Uffink D."/>
            <person name="Oliveira J.V."/>
            <person name="Vesth T.C."/>
            <person name="Visser J."/>
            <person name="Yu J.-H."/>
            <person name="Zhou M."/>
            <person name="Andersen M.R."/>
            <person name="Archer D.B."/>
            <person name="Baker S.E."/>
            <person name="Benoit I."/>
            <person name="Brakhage A.A."/>
            <person name="Braus G.H."/>
            <person name="Fischer R."/>
            <person name="Frisvad J.C."/>
            <person name="Goldman G.H."/>
            <person name="Houbraken J."/>
            <person name="Oakley B."/>
            <person name="Pocsi I."/>
            <person name="Scazzocchio C."/>
            <person name="Seiboth B."/>
            <person name="vanKuyk P.A."/>
            <person name="Wortman J."/>
            <person name="Dyer P.S."/>
            <person name="Grigoriev I.V."/>
        </authorList>
    </citation>
    <scope>NUCLEOTIDE SEQUENCE [LARGE SCALE GENOMIC DNA]</scope>
    <source>
        <strain evidence="3">ITEM 5010</strain>
    </source>
</reference>
<dbReference type="OrthoDB" id="10254721at2759"/>
<dbReference type="EMBL" id="KV907499">
    <property type="protein sequence ID" value="OOF96209.1"/>
    <property type="molecule type" value="Genomic_DNA"/>
</dbReference>
<name>A0A1R3RP15_ASPC5</name>